<sequence>MNFEEELYVESFKPEVCNSGFSCGNDKIDYIFNNQCAILEREGKATTNLFYLEEELVGFCTLLADRLSISPAGIFLEGEYPTYYPAIQLYSIGVKAEYQADGIGSLILKWVIGKGFELRKNIGVSFLLLEAFNDQELIKFYTNNGFVDWKYLERNEEDLIPMVYDYRGLDGVI</sequence>
<reference evidence="7" key="1">
    <citation type="submission" date="2024-05" db="EMBL/GenBank/DDBJ databases">
        <title>Metabacillus sp. nov., isolated from the rhizosphere soil of tomato plants.</title>
        <authorList>
            <person name="Ma R."/>
        </authorList>
    </citation>
    <scope>NUCLEOTIDE SEQUENCE</scope>
    <source>
        <strain evidence="7">DBTR6</strain>
    </source>
</reference>
<dbReference type="InterPro" id="IPR000182">
    <property type="entry name" value="GNAT_dom"/>
</dbReference>
<feature type="domain" description="N-acetyltransferase" evidence="6">
    <location>
        <begin position="1"/>
        <end position="167"/>
    </location>
</feature>
<keyword evidence="1" id="KW-0678">Repressor</keyword>
<proteinExistence type="predicted"/>
<evidence type="ECO:0000313" key="7">
    <source>
        <dbReference type="EMBL" id="MBZ5753340.1"/>
    </source>
</evidence>
<dbReference type="SUPFAM" id="SSF55729">
    <property type="entry name" value="Acyl-CoA N-acyltransferases (Nat)"/>
    <property type="match status" value="1"/>
</dbReference>
<dbReference type="InterPro" id="IPR016181">
    <property type="entry name" value="Acyl_CoA_acyltransferase"/>
</dbReference>
<dbReference type="PANTHER" id="PTHR36449">
    <property type="entry name" value="ACETYLTRANSFERASE-RELATED"/>
    <property type="match status" value="1"/>
</dbReference>
<dbReference type="Gene3D" id="3.40.630.30">
    <property type="match status" value="1"/>
</dbReference>
<evidence type="ECO:0000256" key="3">
    <source>
        <dbReference type="ARBA" id="ARBA00022679"/>
    </source>
</evidence>
<dbReference type="RefSeq" id="WP_224141767.1">
    <property type="nucleotide sequence ID" value="NZ_JAIQUM010000102.1"/>
</dbReference>
<dbReference type="EMBL" id="JAIQUM010000102">
    <property type="protein sequence ID" value="MBZ5753340.1"/>
    <property type="molecule type" value="Genomic_DNA"/>
</dbReference>
<keyword evidence="2" id="KW-1277">Toxin-antitoxin system</keyword>
<dbReference type="PANTHER" id="PTHR36449:SF1">
    <property type="entry name" value="ACETYLTRANSFERASE"/>
    <property type="match status" value="1"/>
</dbReference>
<accession>A0ABS7UZL3</accession>
<comment type="caution">
    <text evidence="7">The sequence shown here is derived from an EMBL/GenBank/DDBJ whole genome shotgun (WGS) entry which is preliminary data.</text>
</comment>
<protein>
    <submittedName>
        <fullName evidence="7">GNAT family N-acetyltransferase</fullName>
    </submittedName>
</protein>
<keyword evidence="4" id="KW-0012">Acyltransferase</keyword>
<evidence type="ECO:0000256" key="2">
    <source>
        <dbReference type="ARBA" id="ARBA00022649"/>
    </source>
</evidence>
<keyword evidence="8" id="KW-1185">Reference proteome</keyword>
<gene>
    <name evidence="7" type="ORF">K9V48_24715</name>
</gene>
<dbReference type="Pfam" id="PF13508">
    <property type="entry name" value="Acetyltransf_7"/>
    <property type="match status" value="1"/>
</dbReference>
<dbReference type="Proteomes" id="UP001165287">
    <property type="component" value="Unassembled WGS sequence"/>
</dbReference>
<evidence type="ECO:0000256" key="1">
    <source>
        <dbReference type="ARBA" id="ARBA00022491"/>
    </source>
</evidence>
<evidence type="ECO:0000259" key="6">
    <source>
        <dbReference type="PROSITE" id="PS51186"/>
    </source>
</evidence>
<organism evidence="7 8">
    <name type="scientific">Metabacillus rhizolycopersici</name>
    <dbReference type="NCBI Taxonomy" id="2875709"/>
    <lineage>
        <taxon>Bacteria</taxon>
        <taxon>Bacillati</taxon>
        <taxon>Bacillota</taxon>
        <taxon>Bacilli</taxon>
        <taxon>Bacillales</taxon>
        <taxon>Bacillaceae</taxon>
        <taxon>Metabacillus</taxon>
    </lineage>
</organism>
<evidence type="ECO:0000313" key="8">
    <source>
        <dbReference type="Proteomes" id="UP001165287"/>
    </source>
</evidence>
<evidence type="ECO:0000256" key="5">
    <source>
        <dbReference type="ARBA" id="ARBA00049880"/>
    </source>
</evidence>
<name>A0ABS7UZL3_9BACI</name>
<dbReference type="PROSITE" id="PS51186">
    <property type="entry name" value="GNAT"/>
    <property type="match status" value="1"/>
</dbReference>
<evidence type="ECO:0000256" key="4">
    <source>
        <dbReference type="ARBA" id="ARBA00023315"/>
    </source>
</evidence>
<comment type="catalytic activity">
    <reaction evidence="5">
        <text>glycyl-tRNA(Gly) + acetyl-CoA = N-acetylglycyl-tRNA(Gly) + CoA + H(+)</text>
        <dbReference type="Rhea" id="RHEA:81867"/>
        <dbReference type="Rhea" id="RHEA-COMP:9683"/>
        <dbReference type="Rhea" id="RHEA-COMP:19766"/>
        <dbReference type="ChEBI" id="CHEBI:15378"/>
        <dbReference type="ChEBI" id="CHEBI:57287"/>
        <dbReference type="ChEBI" id="CHEBI:57288"/>
        <dbReference type="ChEBI" id="CHEBI:78522"/>
        <dbReference type="ChEBI" id="CHEBI:232036"/>
    </reaction>
</comment>
<keyword evidence="3" id="KW-0808">Transferase</keyword>